<name>A0A0E9XQ18_ANGAN</name>
<proteinExistence type="predicted"/>
<sequence>MVSLILKPHRCANPHFLERSLSLRILTTTGSWPGVTTYIASLNILINFC</sequence>
<reference evidence="1" key="2">
    <citation type="journal article" date="2015" name="Fish Shellfish Immunol.">
        <title>Early steps in the European eel (Anguilla anguilla)-Vibrio vulnificus interaction in the gills: Role of the RtxA13 toxin.</title>
        <authorList>
            <person name="Callol A."/>
            <person name="Pajuelo D."/>
            <person name="Ebbesson L."/>
            <person name="Teles M."/>
            <person name="MacKenzie S."/>
            <person name="Amaro C."/>
        </authorList>
    </citation>
    <scope>NUCLEOTIDE SEQUENCE</scope>
</reference>
<protein>
    <submittedName>
        <fullName evidence="1">Uncharacterized protein</fullName>
    </submittedName>
</protein>
<reference evidence="1" key="1">
    <citation type="submission" date="2014-11" db="EMBL/GenBank/DDBJ databases">
        <authorList>
            <person name="Amaro Gonzalez C."/>
        </authorList>
    </citation>
    <scope>NUCLEOTIDE SEQUENCE</scope>
</reference>
<organism evidence="1">
    <name type="scientific">Anguilla anguilla</name>
    <name type="common">European freshwater eel</name>
    <name type="synonym">Muraena anguilla</name>
    <dbReference type="NCBI Taxonomy" id="7936"/>
    <lineage>
        <taxon>Eukaryota</taxon>
        <taxon>Metazoa</taxon>
        <taxon>Chordata</taxon>
        <taxon>Craniata</taxon>
        <taxon>Vertebrata</taxon>
        <taxon>Euteleostomi</taxon>
        <taxon>Actinopterygii</taxon>
        <taxon>Neopterygii</taxon>
        <taxon>Teleostei</taxon>
        <taxon>Anguilliformes</taxon>
        <taxon>Anguillidae</taxon>
        <taxon>Anguilla</taxon>
    </lineage>
</organism>
<accession>A0A0E9XQ18</accession>
<dbReference type="AlphaFoldDB" id="A0A0E9XQ18"/>
<evidence type="ECO:0000313" key="1">
    <source>
        <dbReference type="EMBL" id="JAI04532.1"/>
    </source>
</evidence>
<dbReference type="EMBL" id="GBXM01004046">
    <property type="protein sequence ID" value="JAI04532.1"/>
    <property type="molecule type" value="Transcribed_RNA"/>
</dbReference>